<protein>
    <submittedName>
        <fullName evidence="1">Uncharacterized protein</fullName>
    </submittedName>
</protein>
<evidence type="ECO:0000313" key="2">
    <source>
        <dbReference type="Proteomes" id="UP001062846"/>
    </source>
</evidence>
<name>A0ACC0NHV2_RHOML</name>
<accession>A0ACC0NHV2</accession>
<proteinExistence type="predicted"/>
<reference evidence="1" key="1">
    <citation type="submission" date="2022-02" db="EMBL/GenBank/DDBJ databases">
        <title>Plant Genome Project.</title>
        <authorList>
            <person name="Zhang R.-G."/>
        </authorList>
    </citation>
    <scope>NUCLEOTIDE SEQUENCE</scope>
    <source>
        <strain evidence="1">AT1</strain>
    </source>
</reference>
<sequence>MNLDFGRSLDRISKLPDSVLCHILSFLPTKYAVGTSILSTRWQYLWTSVATLDFNDSELFNKRHHTNGIGDAEVDLRFTNFVNTVLLVSDVSCLEKFNLKLESLCYFGIVKAWISTAIKRNVQKLELRYSARHHFDGQIPIQLPHMLFICKTLVDLRLNGNISLNVPDSVWLPSLKILEIKEVIYENGDSAHNLIHGCPALEDLHIYRLYFDKQKVLNISVPTLKRLVLIRLGDDAHLLFSDYDGESQHKLIVNTPKLEYLDIADDVAAEFSLENLSSLLDARINIGPCFSGSISSSNLLKLLHGIAKVKFLRFSSENSDDYVLPTINPLHNLTYLELQDVNEGWNVDLLNVFLENSPNLEVLVLKFRSFIFGFLLASVVCWITLCFEIVLLLVLVAACFVYLLGTGVYLEEEHRRVTMDLDFGRSLDRISKLPDSVLCHILSFLPTKYAVGTSILSARWQYLWISVATLDFNDSELFNKRHRTNGTGEAEVDLRFMNFVNTVLLLSDVSCLEKFNLKLESLCYFGIVKAWISSAIKRNVQMLELHFSAWQQIPIQLPHMLFICQTMVDLRLNGNISLKVPASVWLPSLKILEMEEVIYENGDSAHNLIHGCPALEDLRIFMFYFDKQKVLNISVPTLKRLVLTHRGDDGNLLFSEHKLTVNTPKLEYLEIEDYVAVEFSLENLSSLLDAWPCFSGSISSSNLLKLLHGIANVKFLRPLSLVFTCVKPDQGMNIFCIDNNDDYVLPTINPLHNLTYLELQNVSDGWNKDLLNVFLEYSPNLEVLVLEGSIARLSDRPWSPPPQVPSCLLLNLKEIKYLKFSGDKHEFEVIEYLLKSAEVLKNMIIFVSIQIAGVY</sequence>
<gene>
    <name evidence="1" type="ORF">RHMOL_Rhmol06G0293900</name>
</gene>
<keyword evidence="2" id="KW-1185">Reference proteome</keyword>
<evidence type="ECO:0000313" key="1">
    <source>
        <dbReference type="EMBL" id="KAI8552775.1"/>
    </source>
</evidence>
<dbReference type="EMBL" id="CM046393">
    <property type="protein sequence ID" value="KAI8552775.1"/>
    <property type="molecule type" value="Genomic_DNA"/>
</dbReference>
<organism evidence="1 2">
    <name type="scientific">Rhododendron molle</name>
    <name type="common">Chinese azalea</name>
    <name type="synonym">Azalea mollis</name>
    <dbReference type="NCBI Taxonomy" id="49168"/>
    <lineage>
        <taxon>Eukaryota</taxon>
        <taxon>Viridiplantae</taxon>
        <taxon>Streptophyta</taxon>
        <taxon>Embryophyta</taxon>
        <taxon>Tracheophyta</taxon>
        <taxon>Spermatophyta</taxon>
        <taxon>Magnoliopsida</taxon>
        <taxon>eudicotyledons</taxon>
        <taxon>Gunneridae</taxon>
        <taxon>Pentapetalae</taxon>
        <taxon>asterids</taxon>
        <taxon>Ericales</taxon>
        <taxon>Ericaceae</taxon>
        <taxon>Ericoideae</taxon>
        <taxon>Rhodoreae</taxon>
        <taxon>Rhododendron</taxon>
    </lineage>
</organism>
<comment type="caution">
    <text evidence="1">The sequence shown here is derived from an EMBL/GenBank/DDBJ whole genome shotgun (WGS) entry which is preliminary data.</text>
</comment>
<dbReference type="Proteomes" id="UP001062846">
    <property type="component" value="Chromosome 6"/>
</dbReference>